<feature type="domain" description="TPM" evidence="1">
    <location>
        <begin position="28"/>
        <end position="97"/>
    </location>
</feature>
<organism evidence="2 3">
    <name type="scientific">Syntrophotalea acetylenivorans</name>
    <dbReference type="NCBI Taxonomy" id="1842532"/>
    <lineage>
        <taxon>Bacteria</taxon>
        <taxon>Pseudomonadati</taxon>
        <taxon>Thermodesulfobacteriota</taxon>
        <taxon>Desulfuromonadia</taxon>
        <taxon>Desulfuromonadales</taxon>
        <taxon>Syntrophotaleaceae</taxon>
        <taxon>Syntrophotalea</taxon>
    </lineage>
</organism>
<dbReference type="STRING" id="1842532.A7E78_00460"/>
<accession>A0A1L3GKN6</accession>
<reference evidence="2 3" key="1">
    <citation type="journal article" date="2017" name="Genome Announc.">
        <title>Complete Genome Sequences of Two Acetylene-Fermenting Pelobacter acetylenicus Strains.</title>
        <authorList>
            <person name="Sutton J.M."/>
            <person name="Baesman S.M."/>
            <person name="Fierst J.L."/>
            <person name="Poret-Peterson A.T."/>
            <person name="Oremland R.S."/>
            <person name="Dunlap D.S."/>
            <person name="Akob D.M."/>
        </authorList>
    </citation>
    <scope>NUCLEOTIDE SEQUENCE [LARGE SCALE GENOMIC DNA]</scope>
    <source>
        <strain evidence="2 3">SFB93</strain>
    </source>
</reference>
<dbReference type="InterPro" id="IPR007621">
    <property type="entry name" value="TPM_dom"/>
</dbReference>
<dbReference type="Proteomes" id="UP000182517">
    <property type="component" value="Chromosome"/>
</dbReference>
<dbReference type="AlphaFoldDB" id="A0A1L3GKN6"/>
<evidence type="ECO:0000313" key="2">
    <source>
        <dbReference type="EMBL" id="APG26471.1"/>
    </source>
</evidence>
<name>A0A1L3GKN6_9BACT</name>
<sequence>MPRFGVLFLILATVLFCACPRTDNQEIDDQAGLMAPIERQRVVSFAHSLLRNQDIELKVVILERAAADLDQKALKLFEDYRVGNQTHGARGLLLVIDPLGH</sequence>
<dbReference type="Pfam" id="PF04536">
    <property type="entry name" value="TPM_phosphatase"/>
    <property type="match status" value="1"/>
</dbReference>
<protein>
    <recommendedName>
        <fullName evidence="1">TPM domain-containing protein</fullName>
    </recommendedName>
</protein>
<dbReference type="Gene3D" id="3.10.310.50">
    <property type="match status" value="1"/>
</dbReference>
<evidence type="ECO:0000313" key="3">
    <source>
        <dbReference type="Proteomes" id="UP000182517"/>
    </source>
</evidence>
<dbReference type="PROSITE" id="PS51257">
    <property type="entry name" value="PROKAR_LIPOPROTEIN"/>
    <property type="match status" value="1"/>
</dbReference>
<gene>
    <name evidence="2" type="ORF">A7E78_00460</name>
</gene>
<keyword evidence="3" id="KW-1185">Reference proteome</keyword>
<proteinExistence type="predicted"/>
<evidence type="ECO:0000259" key="1">
    <source>
        <dbReference type="Pfam" id="PF04536"/>
    </source>
</evidence>
<dbReference type="KEGG" id="pef:A7E78_00460"/>
<dbReference type="EMBL" id="CP015519">
    <property type="protein sequence ID" value="APG26471.1"/>
    <property type="molecule type" value="Genomic_DNA"/>
</dbReference>